<organism evidence="6 7">
    <name type="scientific">Centaurea solstitialis</name>
    <name type="common">yellow star-thistle</name>
    <dbReference type="NCBI Taxonomy" id="347529"/>
    <lineage>
        <taxon>Eukaryota</taxon>
        <taxon>Viridiplantae</taxon>
        <taxon>Streptophyta</taxon>
        <taxon>Embryophyta</taxon>
        <taxon>Tracheophyta</taxon>
        <taxon>Spermatophyta</taxon>
        <taxon>Magnoliopsida</taxon>
        <taxon>eudicotyledons</taxon>
        <taxon>Gunneridae</taxon>
        <taxon>Pentapetalae</taxon>
        <taxon>asterids</taxon>
        <taxon>campanulids</taxon>
        <taxon>Asterales</taxon>
        <taxon>Asteraceae</taxon>
        <taxon>Carduoideae</taxon>
        <taxon>Cardueae</taxon>
        <taxon>Centaureinae</taxon>
        <taxon>Centaurea</taxon>
    </lineage>
</organism>
<dbReference type="Proteomes" id="UP001172457">
    <property type="component" value="Chromosome 2"/>
</dbReference>
<dbReference type="PANTHER" id="PTHR32099">
    <property type="entry name" value="CYSTEINE-RICH REPEAT SECRETORY PROTEIN"/>
    <property type="match status" value="1"/>
</dbReference>
<dbReference type="PANTHER" id="PTHR32099:SF99">
    <property type="entry name" value="GNK2-LIKE DOMAIN-CONTAINING PROTEIN"/>
    <property type="match status" value="1"/>
</dbReference>
<dbReference type="EMBL" id="JARYMX010000002">
    <property type="protein sequence ID" value="KAJ9563220.1"/>
    <property type="molecule type" value="Genomic_DNA"/>
</dbReference>
<dbReference type="FunFam" id="3.30.430.20:FF:000002">
    <property type="entry name" value="Cysteine-rich receptor-like protein kinase 10"/>
    <property type="match status" value="1"/>
</dbReference>
<feature type="region of interest" description="Disordered" evidence="3">
    <location>
        <begin position="243"/>
        <end position="269"/>
    </location>
</feature>
<feature type="domain" description="Gnk2-homologous" evidence="5">
    <location>
        <begin position="24"/>
        <end position="126"/>
    </location>
</feature>
<keyword evidence="2" id="KW-0677">Repeat</keyword>
<protein>
    <recommendedName>
        <fullName evidence="5">Gnk2-homologous domain-containing protein</fullName>
    </recommendedName>
</protein>
<dbReference type="InterPro" id="IPR002902">
    <property type="entry name" value="GNK2"/>
</dbReference>
<sequence length="269" mass="29626">MLIFAGKLLLYIIYTTTTTIAQPKFISHYCEKAANYTVNSTYQRNLDTNLATLPTTNSGFGFYNLSTGQANDTVNSVALCRGDVEPDSCRSCLNDSIVNLRQLCPIQKEAIGYYDTCLLKYSNVEILGTTGIKFYVFFPGSETTTDVDRFYGDLRPLMDGLRGNASSGGPLRKFASGSTDGPRFTTIYALVQCTPDLSDRQCSDCLENAANEFANRYSGSVRGRTLVPMCNFRYDTNRFFSERNSVIPPPPTIQLPPPPLSPPPLPGCS</sequence>
<reference evidence="6" key="1">
    <citation type="submission" date="2023-03" db="EMBL/GenBank/DDBJ databases">
        <title>Chromosome-scale reference genome and RAD-based genetic map of yellow starthistle (Centaurea solstitialis) reveal putative structural variation and QTLs associated with invader traits.</title>
        <authorList>
            <person name="Reatini B."/>
            <person name="Cang F.A."/>
            <person name="Jiang Q."/>
            <person name="Mckibben M.T.W."/>
            <person name="Barker M.S."/>
            <person name="Rieseberg L.H."/>
            <person name="Dlugosch K.M."/>
        </authorList>
    </citation>
    <scope>NUCLEOTIDE SEQUENCE</scope>
    <source>
        <strain evidence="6">CAN-66</strain>
        <tissue evidence="6">Leaf</tissue>
    </source>
</reference>
<evidence type="ECO:0000256" key="2">
    <source>
        <dbReference type="ARBA" id="ARBA00022737"/>
    </source>
</evidence>
<comment type="caution">
    <text evidence="6">The sequence shown here is derived from an EMBL/GenBank/DDBJ whole genome shotgun (WGS) entry which is preliminary data.</text>
</comment>
<evidence type="ECO:0000313" key="6">
    <source>
        <dbReference type="EMBL" id="KAJ9563220.1"/>
    </source>
</evidence>
<accession>A0AA38TLN6</accession>
<dbReference type="PROSITE" id="PS51473">
    <property type="entry name" value="GNK2"/>
    <property type="match status" value="2"/>
</dbReference>
<feature type="signal peptide" evidence="4">
    <location>
        <begin position="1"/>
        <end position="21"/>
    </location>
</feature>
<dbReference type="FunFam" id="3.30.430.20:FF:000003">
    <property type="entry name" value="Cysteine-rich RLK (RECEPTOR-like protein kinase) 10"/>
    <property type="match status" value="1"/>
</dbReference>
<evidence type="ECO:0000259" key="5">
    <source>
        <dbReference type="PROSITE" id="PS51473"/>
    </source>
</evidence>
<evidence type="ECO:0000313" key="7">
    <source>
        <dbReference type="Proteomes" id="UP001172457"/>
    </source>
</evidence>
<dbReference type="AlphaFoldDB" id="A0AA38TLN6"/>
<evidence type="ECO:0000256" key="4">
    <source>
        <dbReference type="SAM" id="SignalP"/>
    </source>
</evidence>
<evidence type="ECO:0000256" key="3">
    <source>
        <dbReference type="SAM" id="MobiDB-lite"/>
    </source>
</evidence>
<name>A0AA38TLN6_9ASTR</name>
<dbReference type="Gene3D" id="3.30.430.20">
    <property type="entry name" value="Gnk2 domain, C-X8-C-X2-C motif"/>
    <property type="match status" value="2"/>
</dbReference>
<evidence type="ECO:0000256" key="1">
    <source>
        <dbReference type="ARBA" id="ARBA00022729"/>
    </source>
</evidence>
<gene>
    <name evidence="6" type="ORF">OSB04_008380</name>
</gene>
<dbReference type="CDD" id="cd23509">
    <property type="entry name" value="Gnk2-like"/>
    <property type="match status" value="2"/>
</dbReference>
<feature type="chain" id="PRO_5041420512" description="Gnk2-homologous domain-containing protein" evidence="4">
    <location>
        <begin position="22"/>
        <end position="269"/>
    </location>
</feature>
<keyword evidence="1 4" id="KW-0732">Signal</keyword>
<feature type="domain" description="Gnk2-homologous" evidence="5">
    <location>
        <begin position="132"/>
        <end position="239"/>
    </location>
</feature>
<feature type="compositionally biased region" description="Pro residues" evidence="3">
    <location>
        <begin position="247"/>
        <end position="269"/>
    </location>
</feature>
<keyword evidence="7" id="KW-1185">Reference proteome</keyword>
<proteinExistence type="predicted"/>
<dbReference type="Pfam" id="PF01657">
    <property type="entry name" value="Stress-antifung"/>
    <property type="match status" value="2"/>
</dbReference>
<dbReference type="InterPro" id="IPR038408">
    <property type="entry name" value="GNK2_sf"/>
</dbReference>